<feature type="domain" description="Helicase ATP-binding" evidence="12">
    <location>
        <begin position="35"/>
        <end position="206"/>
    </location>
</feature>
<keyword evidence="4 11" id="KW-0378">Hydrolase</keyword>
<dbReference type="CDD" id="cd18787">
    <property type="entry name" value="SF2_C_DEAD"/>
    <property type="match status" value="1"/>
</dbReference>
<dbReference type="CDD" id="cd12501">
    <property type="entry name" value="RRM_EcDbpA_like"/>
    <property type="match status" value="1"/>
</dbReference>
<sequence>MSQSAFSSLKLQPALLENLTSLEYTSMTPIQAQSLPHILEGKDVIAQAKTGSGKTATFALGLLENLDVRNYRIQALVLCPTRELADQVAQEIRTLARGIPNVKVLTLCGGVPMGPQIGSLEHGAHIIVGTPGRIEDHLSRRTLNLHNVNTLVLDEADRMLDMGFASALDAVIDQTPHDRQTLFFSATFPEKIQSIANRTMRNPIKVTVETSHNNVNIRQYFYKLEQNKQRMTALRLLLLKHRPESCVVFCNTKVETQAVADELSVCSFSVLALHGDLEQRERDQTLVRFANKSVSILVATDVAARGLDINELDMVINYHITQDPEVHVHRIGRTGRAGSKGTAHSLFTDNESYRVAAVSEYFDKQFDITPLPPFSLLDKIAEKPPMITLQIDGGKKQKVRPGDILGALTSKDGISGKQVGKINVLDNFAYVAVARDAAKPALRKLGEDKIKGRLFRVRRIS</sequence>
<dbReference type="Proteomes" id="UP000194841">
    <property type="component" value="Unassembled WGS sequence"/>
</dbReference>
<keyword evidence="2" id="KW-0963">Cytoplasm</keyword>
<dbReference type="InterPro" id="IPR011545">
    <property type="entry name" value="DEAD/DEAH_box_helicase_dom"/>
</dbReference>
<proteinExistence type="inferred from homology"/>
<evidence type="ECO:0000256" key="3">
    <source>
        <dbReference type="ARBA" id="ARBA00022741"/>
    </source>
</evidence>
<evidence type="ECO:0000259" key="12">
    <source>
        <dbReference type="PROSITE" id="PS51192"/>
    </source>
</evidence>
<dbReference type="SUPFAM" id="SSF52540">
    <property type="entry name" value="P-loop containing nucleoside triphosphate hydrolases"/>
    <property type="match status" value="1"/>
</dbReference>
<dbReference type="PROSITE" id="PS51194">
    <property type="entry name" value="HELICASE_CTER"/>
    <property type="match status" value="1"/>
</dbReference>
<evidence type="ECO:0000259" key="13">
    <source>
        <dbReference type="PROSITE" id="PS51194"/>
    </source>
</evidence>
<dbReference type="InterPro" id="IPR027417">
    <property type="entry name" value="P-loop_NTPase"/>
</dbReference>
<dbReference type="Gene3D" id="3.30.70.330">
    <property type="match status" value="1"/>
</dbReference>
<evidence type="ECO:0000256" key="8">
    <source>
        <dbReference type="ARBA" id="ARBA00047984"/>
    </source>
</evidence>
<evidence type="ECO:0000256" key="6">
    <source>
        <dbReference type="ARBA" id="ARBA00022840"/>
    </source>
</evidence>
<dbReference type="SMART" id="SM00490">
    <property type="entry name" value="HELICc"/>
    <property type="match status" value="1"/>
</dbReference>
<dbReference type="RefSeq" id="WP_086745685.1">
    <property type="nucleotide sequence ID" value="NZ_MWPV01000007.1"/>
</dbReference>
<gene>
    <name evidence="15" type="ORF">B1199_18845</name>
</gene>
<dbReference type="InterPro" id="IPR044742">
    <property type="entry name" value="DEAD/DEAH_RhlB"/>
</dbReference>
<dbReference type="GO" id="GO:0009266">
    <property type="term" value="P:response to temperature stimulus"/>
    <property type="evidence" value="ECO:0007669"/>
    <property type="project" value="UniProtKB-ARBA"/>
</dbReference>
<evidence type="ECO:0000256" key="11">
    <source>
        <dbReference type="RuleBase" id="RU000492"/>
    </source>
</evidence>
<dbReference type="InterPro" id="IPR014014">
    <property type="entry name" value="RNA_helicase_DEAD_Q_motif"/>
</dbReference>
<comment type="caution">
    <text evidence="15">The sequence shown here is derived from an EMBL/GenBank/DDBJ whole genome shotgun (WGS) entry which is preliminary data.</text>
</comment>
<dbReference type="PROSITE" id="PS00039">
    <property type="entry name" value="DEAD_ATP_HELICASE"/>
    <property type="match status" value="1"/>
</dbReference>
<dbReference type="SMART" id="SM00487">
    <property type="entry name" value="DEXDc"/>
    <property type="match status" value="1"/>
</dbReference>
<keyword evidence="16" id="KW-1185">Reference proteome</keyword>
<dbReference type="NCBIfam" id="NF008744">
    <property type="entry name" value="PRK11776.1"/>
    <property type="match status" value="1"/>
</dbReference>
<dbReference type="GO" id="GO:0005829">
    <property type="term" value="C:cytosol"/>
    <property type="evidence" value="ECO:0007669"/>
    <property type="project" value="TreeGrafter"/>
</dbReference>
<dbReference type="PROSITE" id="PS51192">
    <property type="entry name" value="HELICASE_ATP_BIND_1"/>
    <property type="match status" value="1"/>
</dbReference>
<dbReference type="GO" id="GO:0042255">
    <property type="term" value="P:ribosome assembly"/>
    <property type="evidence" value="ECO:0007669"/>
    <property type="project" value="UniProtKB-ARBA"/>
</dbReference>
<protein>
    <recommendedName>
        <fullName evidence="9">DEAD-box ATP-dependent RNA helicase RhpA</fullName>
        <ecNumber evidence="1">3.6.4.13</ecNumber>
    </recommendedName>
</protein>
<dbReference type="PANTHER" id="PTHR47959">
    <property type="entry name" value="ATP-DEPENDENT RNA HELICASE RHLE-RELATED"/>
    <property type="match status" value="1"/>
</dbReference>
<dbReference type="CDD" id="cd00268">
    <property type="entry name" value="DEADc"/>
    <property type="match status" value="1"/>
</dbReference>
<dbReference type="GO" id="GO:0003676">
    <property type="term" value="F:nucleic acid binding"/>
    <property type="evidence" value="ECO:0007669"/>
    <property type="project" value="InterPro"/>
</dbReference>
<feature type="short sequence motif" description="Q motif" evidence="10">
    <location>
        <begin position="4"/>
        <end position="32"/>
    </location>
</feature>
<dbReference type="EC" id="3.6.4.13" evidence="1"/>
<dbReference type="Pfam" id="PF00270">
    <property type="entry name" value="DEAD"/>
    <property type="match status" value="1"/>
</dbReference>
<evidence type="ECO:0000256" key="5">
    <source>
        <dbReference type="ARBA" id="ARBA00022806"/>
    </source>
</evidence>
<keyword evidence="3 11" id="KW-0547">Nucleotide-binding</keyword>
<dbReference type="InterPro" id="IPR001650">
    <property type="entry name" value="Helicase_C-like"/>
</dbReference>
<dbReference type="AlphaFoldDB" id="A0A2C9ZZH3"/>
<evidence type="ECO:0000256" key="1">
    <source>
        <dbReference type="ARBA" id="ARBA00012552"/>
    </source>
</evidence>
<accession>A0A2C9ZZH3</accession>
<evidence type="ECO:0000256" key="7">
    <source>
        <dbReference type="ARBA" id="ARBA00038437"/>
    </source>
</evidence>
<keyword evidence="6 11" id="KW-0067">ATP-binding</keyword>
<dbReference type="PROSITE" id="PS51195">
    <property type="entry name" value="Q_MOTIF"/>
    <property type="match status" value="1"/>
</dbReference>
<feature type="domain" description="Helicase C-terminal" evidence="13">
    <location>
        <begin position="216"/>
        <end position="377"/>
    </location>
</feature>
<dbReference type="GO" id="GO:0016787">
    <property type="term" value="F:hydrolase activity"/>
    <property type="evidence" value="ECO:0007669"/>
    <property type="project" value="UniProtKB-KW"/>
</dbReference>
<dbReference type="InterPro" id="IPR012677">
    <property type="entry name" value="Nucleotide-bd_a/b_plait_sf"/>
</dbReference>
<evidence type="ECO:0000256" key="10">
    <source>
        <dbReference type="PROSITE-ProRule" id="PRU00552"/>
    </source>
</evidence>
<dbReference type="Pfam" id="PF03880">
    <property type="entry name" value="DbpA"/>
    <property type="match status" value="1"/>
</dbReference>
<evidence type="ECO:0000256" key="4">
    <source>
        <dbReference type="ARBA" id="ARBA00022801"/>
    </source>
</evidence>
<evidence type="ECO:0000256" key="2">
    <source>
        <dbReference type="ARBA" id="ARBA00022490"/>
    </source>
</evidence>
<dbReference type="InterPro" id="IPR014001">
    <property type="entry name" value="Helicase_ATP-bd"/>
</dbReference>
<dbReference type="InterPro" id="IPR000629">
    <property type="entry name" value="RNA-helicase_DEAD-box_CS"/>
</dbReference>
<dbReference type="EMBL" id="MWPV01000007">
    <property type="protein sequence ID" value="OUL56171.1"/>
    <property type="molecule type" value="Genomic_DNA"/>
</dbReference>
<keyword evidence="5 11" id="KW-0347">Helicase</keyword>
<evidence type="ECO:0000313" key="16">
    <source>
        <dbReference type="Proteomes" id="UP000194841"/>
    </source>
</evidence>
<evidence type="ECO:0000259" key="14">
    <source>
        <dbReference type="PROSITE" id="PS51195"/>
    </source>
</evidence>
<comment type="similarity">
    <text evidence="7 11">Belongs to the DEAD box helicase family.</text>
</comment>
<evidence type="ECO:0000256" key="9">
    <source>
        <dbReference type="ARBA" id="ARBA00074363"/>
    </source>
</evidence>
<comment type="catalytic activity">
    <reaction evidence="8">
        <text>ATP + H2O = ADP + phosphate + H(+)</text>
        <dbReference type="Rhea" id="RHEA:13065"/>
        <dbReference type="ChEBI" id="CHEBI:15377"/>
        <dbReference type="ChEBI" id="CHEBI:15378"/>
        <dbReference type="ChEBI" id="CHEBI:30616"/>
        <dbReference type="ChEBI" id="CHEBI:43474"/>
        <dbReference type="ChEBI" id="CHEBI:456216"/>
        <dbReference type="EC" id="3.6.4.13"/>
    </reaction>
</comment>
<dbReference type="InterPro" id="IPR050079">
    <property type="entry name" value="DEAD_box_RNA_helicase"/>
</dbReference>
<dbReference type="FunFam" id="3.40.50.300:FF:000108">
    <property type="entry name" value="ATP-dependent RNA helicase RhlE"/>
    <property type="match status" value="1"/>
</dbReference>
<evidence type="ECO:0000313" key="15">
    <source>
        <dbReference type="EMBL" id="OUL56171.1"/>
    </source>
</evidence>
<name>A0A2C9ZZH3_PSEDV</name>
<dbReference type="PANTHER" id="PTHR47959:SF1">
    <property type="entry name" value="ATP-DEPENDENT RNA HELICASE DBPA"/>
    <property type="match status" value="1"/>
</dbReference>
<reference evidence="15 16" key="1">
    <citation type="submission" date="2017-02" db="EMBL/GenBank/DDBJ databases">
        <title>Pseudoalteromonas ulvae TC14 Genome.</title>
        <authorList>
            <person name="Molmeret M."/>
        </authorList>
    </citation>
    <scope>NUCLEOTIDE SEQUENCE [LARGE SCALE GENOMIC DNA]</scope>
    <source>
        <strain evidence="15">TC14</strain>
    </source>
</reference>
<dbReference type="Gene3D" id="3.40.50.300">
    <property type="entry name" value="P-loop containing nucleotide triphosphate hydrolases"/>
    <property type="match status" value="2"/>
</dbReference>
<feature type="domain" description="DEAD-box RNA helicase Q" evidence="14">
    <location>
        <begin position="4"/>
        <end position="32"/>
    </location>
</feature>
<dbReference type="GO" id="GO:0005524">
    <property type="term" value="F:ATP binding"/>
    <property type="evidence" value="ECO:0007669"/>
    <property type="project" value="UniProtKB-KW"/>
</dbReference>
<dbReference type="OrthoDB" id="9805696at2"/>
<dbReference type="InterPro" id="IPR005580">
    <property type="entry name" value="DbpA/CsdA_RNA-bd_dom"/>
</dbReference>
<organism evidence="15 16">
    <name type="scientific">Pseudoalteromonas ulvae</name>
    <dbReference type="NCBI Taxonomy" id="107327"/>
    <lineage>
        <taxon>Bacteria</taxon>
        <taxon>Pseudomonadati</taxon>
        <taxon>Pseudomonadota</taxon>
        <taxon>Gammaproteobacteria</taxon>
        <taxon>Alteromonadales</taxon>
        <taxon>Pseudoalteromonadaceae</taxon>
        <taxon>Pseudoalteromonas</taxon>
    </lineage>
</organism>
<dbReference type="GO" id="GO:0003724">
    <property type="term" value="F:RNA helicase activity"/>
    <property type="evidence" value="ECO:0007669"/>
    <property type="project" value="UniProtKB-EC"/>
</dbReference>
<dbReference type="Pfam" id="PF00271">
    <property type="entry name" value="Helicase_C"/>
    <property type="match status" value="1"/>
</dbReference>